<dbReference type="Gene3D" id="3.55.50.30">
    <property type="match status" value="1"/>
</dbReference>
<dbReference type="PATRIC" id="fig|1365251.3.peg.1371"/>
<protein>
    <recommendedName>
        <fullName evidence="1">FecR N-terminal domain-containing protein</fullName>
    </recommendedName>
</protein>
<dbReference type="AlphaFoldDB" id="A0A167F9R0"/>
<evidence type="ECO:0000313" key="2">
    <source>
        <dbReference type="EMBL" id="KZN51946.1"/>
    </source>
</evidence>
<feature type="domain" description="FecR N-terminal" evidence="1">
    <location>
        <begin position="9"/>
        <end position="48"/>
    </location>
</feature>
<dbReference type="PIRSF" id="PIRSF018266">
    <property type="entry name" value="FecR"/>
    <property type="match status" value="1"/>
</dbReference>
<reference evidence="2 3" key="1">
    <citation type="submission" date="2013-07" db="EMBL/GenBank/DDBJ databases">
        <title>Comparative Genomic and Metabolomic Analysis of Twelve Strains of Pseudoalteromonas luteoviolacea.</title>
        <authorList>
            <person name="Vynne N.G."/>
            <person name="Mansson M."/>
            <person name="Gram L."/>
        </authorList>
    </citation>
    <scope>NUCLEOTIDE SEQUENCE [LARGE SCALE GENOMIC DNA]</scope>
    <source>
        <strain evidence="2 3">H33</strain>
    </source>
</reference>
<accession>A0A167F9R0</accession>
<evidence type="ECO:0000259" key="1">
    <source>
        <dbReference type="Pfam" id="PF16220"/>
    </source>
</evidence>
<dbReference type="InterPro" id="IPR012373">
    <property type="entry name" value="Ferrdict_sens_TM"/>
</dbReference>
<comment type="caution">
    <text evidence="2">The sequence shown here is derived from an EMBL/GenBank/DDBJ whole genome shotgun (WGS) entry which is preliminary data.</text>
</comment>
<proteinExistence type="predicted"/>
<name>A0A167F9R0_9GAMM</name>
<dbReference type="OrthoDB" id="1099576at2"/>
<organism evidence="2 3">
    <name type="scientific">Pseudoalteromonas luteoviolacea H33</name>
    <dbReference type="NCBI Taxonomy" id="1365251"/>
    <lineage>
        <taxon>Bacteria</taxon>
        <taxon>Pseudomonadati</taxon>
        <taxon>Pseudomonadota</taxon>
        <taxon>Gammaproteobacteria</taxon>
        <taxon>Alteromonadales</taxon>
        <taxon>Pseudoalteromonadaceae</taxon>
        <taxon>Pseudoalteromonas</taxon>
    </lineage>
</organism>
<dbReference type="RefSeq" id="WP_063360981.1">
    <property type="nucleotide sequence ID" value="NZ_AUXZ01000064.1"/>
</dbReference>
<evidence type="ECO:0000313" key="3">
    <source>
        <dbReference type="Proteomes" id="UP000076503"/>
    </source>
</evidence>
<dbReference type="PANTHER" id="PTHR30273">
    <property type="entry name" value="PERIPLASMIC SIGNAL SENSOR AND SIGMA FACTOR ACTIVATOR FECR-RELATED"/>
    <property type="match status" value="1"/>
</dbReference>
<dbReference type="GO" id="GO:0016989">
    <property type="term" value="F:sigma factor antagonist activity"/>
    <property type="evidence" value="ECO:0007669"/>
    <property type="project" value="TreeGrafter"/>
</dbReference>
<dbReference type="InterPro" id="IPR032623">
    <property type="entry name" value="FecR_N"/>
</dbReference>
<gene>
    <name evidence="2" type="ORF">N476_01070</name>
</gene>
<dbReference type="Proteomes" id="UP000076503">
    <property type="component" value="Unassembled WGS sequence"/>
</dbReference>
<dbReference type="EMBL" id="AUXZ01000064">
    <property type="protein sequence ID" value="KZN51946.1"/>
    <property type="molecule type" value="Genomic_DNA"/>
</dbReference>
<dbReference type="PANTHER" id="PTHR30273:SF2">
    <property type="entry name" value="PROTEIN FECR"/>
    <property type="match status" value="1"/>
</dbReference>
<sequence length="305" mass="34506">MQQNHDVLEQAIEWYVKHETAPLSLAQKQDFEQWLNEHDSHQQAWQQVTHSQQIFANLPLSSAQSLSTITKANQSRRHVLKSIAALSISSWLTWRYQKELGISAHLADHHAQIGEQLQLTHLTQAQVALNTHSAINLDTNTLWLKYGEAHIVCQVPLAISSPHCHFNAELGDEFILFDDDKQVRFSALNQRFDIVAHGQSYTVDKGHTLIADRNSTRIVETPRHMTSWTKGMLSVSQMPLKQFIAELSRYLHGSIRVAPAAAQLHISGTFSLTDPKQILSQILSTFPELTLNGVPNVWQVINKKP</sequence>
<dbReference type="Pfam" id="PF16220">
    <property type="entry name" value="DUF4880"/>
    <property type="match status" value="1"/>
</dbReference>